<reference evidence="1" key="1">
    <citation type="journal article" date="2014" name="Front. Microbiol.">
        <title>High frequency of phylogenetically diverse reductive dehalogenase-homologous genes in deep subseafloor sedimentary metagenomes.</title>
        <authorList>
            <person name="Kawai M."/>
            <person name="Futagami T."/>
            <person name="Toyoda A."/>
            <person name="Takaki Y."/>
            <person name="Nishi S."/>
            <person name="Hori S."/>
            <person name="Arai W."/>
            <person name="Tsubouchi T."/>
            <person name="Morono Y."/>
            <person name="Uchiyama I."/>
            <person name="Ito T."/>
            <person name="Fujiyama A."/>
            <person name="Inagaki F."/>
            <person name="Takami H."/>
        </authorList>
    </citation>
    <scope>NUCLEOTIDE SEQUENCE</scope>
    <source>
        <strain evidence="1">Expedition CK06-06</strain>
    </source>
</reference>
<organism evidence="1">
    <name type="scientific">marine sediment metagenome</name>
    <dbReference type="NCBI Taxonomy" id="412755"/>
    <lineage>
        <taxon>unclassified sequences</taxon>
        <taxon>metagenomes</taxon>
        <taxon>ecological metagenomes</taxon>
    </lineage>
</organism>
<evidence type="ECO:0000313" key="1">
    <source>
        <dbReference type="EMBL" id="GAH94517.1"/>
    </source>
</evidence>
<comment type="caution">
    <text evidence="1">The sequence shown here is derived from an EMBL/GenBank/DDBJ whole genome shotgun (WGS) entry which is preliminary data.</text>
</comment>
<feature type="non-terminal residue" evidence="1">
    <location>
        <position position="1"/>
    </location>
</feature>
<proteinExistence type="predicted"/>
<protein>
    <submittedName>
        <fullName evidence="1">Uncharacterized protein</fullName>
    </submittedName>
</protein>
<sequence>EPDRVRDFYRDRMREYGWNLDDETWAEEEGYDRDRVTLEFSKEGRHCTITAERWSWDQDEGPSGIPGGLITISYHQ</sequence>
<dbReference type="AlphaFoldDB" id="X1JKD8"/>
<gene>
    <name evidence="1" type="ORF">S03H2_71806</name>
</gene>
<accession>X1JKD8</accession>
<name>X1JKD8_9ZZZZ</name>
<dbReference type="EMBL" id="BARU01048234">
    <property type="protein sequence ID" value="GAH94517.1"/>
    <property type="molecule type" value="Genomic_DNA"/>
</dbReference>